<name>K0IHF1_NITGG</name>
<feature type="region of interest" description="Disordered" evidence="1">
    <location>
        <begin position="16"/>
        <end position="49"/>
    </location>
</feature>
<dbReference type="HOGENOM" id="CLU_2476116_0_0_2"/>
<evidence type="ECO:0000313" key="2">
    <source>
        <dbReference type="EMBL" id="AFU57207.1"/>
    </source>
</evidence>
<feature type="compositionally biased region" description="Polar residues" evidence="1">
    <location>
        <begin position="34"/>
        <end position="44"/>
    </location>
</feature>
<dbReference type="Proteomes" id="UP000008037">
    <property type="component" value="Chromosome"/>
</dbReference>
<proteinExistence type="predicted"/>
<reference evidence="2 3" key="1">
    <citation type="journal article" date="2012" name="Environ. Microbiol.">
        <title>The genome of the ammonia-oxidizing Candidatus Nitrososphaera gargensis: insights into metabolic versatility and environmental adaptations.</title>
        <authorList>
            <person name="Spang A."/>
            <person name="Poehlein A."/>
            <person name="Offre P."/>
            <person name="Zumbragel S."/>
            <person name="Haider S."/>
            <person name="Rychlik N."/>
            <person name="Nowka B."/>
            <person name="Schmeisser C."/>
            <person name="Lebedeva E.V."/>
            <person name="Rattei T."/>
            <person name="Bohm C."/>
            <person name="Schmid M."/>
            <person name="Galushko A."/>
            <person name="Hatzenpichler R."/>
            <person name="Weinmaier T."/>
            <person name="Daniel R."/>
            <person name="Schleper C."/>
            <person name="Spieck E."/>
            <person name="Streit W."/>
            <person name="Wagner M."/>
        </authorList>
    </citation>
    <scope>NUCLEOTIDE SEQUENCE [LARGE SCALE GENOMIC DNA]</scope>
    <source>
        <strain evidence="3">Ga9.2</strain>
    </source>
</reference>
<dbReference type="STRING" id="1237085.Ngar_c02590"/>
<dbReference type="AlphaFoldDB" id="K0IHF1"/>
<protein>
    <submittedName>
        <fullName evidence="2">Uncharacterized protein</fullName>
    </submittedName>
</protein>
<dbReference type="KEGG" id="nga:Ngar_c02590"/>
<keyword evidence="3" id="KW-1185">Reference proteome</keyword>
<dbReference type="InParanoid" id="K0IHF1"/>
<accession>K0IHF1</accession>
<organism evidence="2 3">
    <name type="scientific">Nitrososphaera gargensis (strain Ga9.2)</name>
    <dbReference type="NCBI Taxonomy" id="1237085"/>
    <lineage>
        <taxon>Archaea</taxon>
        <taxon>Nitrososphaerota</taxon>
        <taxon>Nitrososphaeria</taxon>
        <taxon>Nitrososphaerales</taxon>
        <taxon>Nitrososphaeraceae</taxon>
        <taxon>Nitrososphaera</taxon>
    </lineage>
</organism>
<gene>
    <name evidence="2" type="ordered locus">Ngar_c02590</name>
</gene>
<evidence type="ECO:0000313" key="3">
    <source>
        <dbReference type="Proteomes" id="UP000008037"/>
    </source>
</evidence>
<dbReference type="BioCyc" id="CNIT1237085:G1324-259-MONOMER"/>
<feature type="compositionally biased region" description="Polar residues" evidence="1">
    <location>
        <begin position="16"/>
        <end position="25"/>
    </location>
</feature>
<sequence>MAAILGSSQPALAQTTYAMSSSAANENDDIPSDVQDNNSSSEAQQLPGEEGFSMRLLAMNLSAPHNILYGPDSVLWIRVRRKEHYAH</sequence>
<evidence type="ECO:0000256" key="1">
    <source>
        <dbReference type="SAM" id="MobiDB-lite"/>
    </source>
</evidence>
<dbReference type="EMBL" id="CP002408">
    <property type="protein sequence ID" value="AFU57207.1"/>
    <property type="molecule type" value="Genomic_DNA"/>
</dbReference>